<protein>
    <submittedName>
        <fullName evidence="3">Putative reductase</fullName>
    </submittedName>
</protein>
<dbReference type="NCBIfam" id="TIGR01617">
    <property type="entry name" value="arsC_related"/>
    <property type="match status" value="1"/>
</dbReference>
<accession>A0A2X2JJI6</accession>
<evidence type="ECO:0000313" key="3">
    <source>
        <dbReference type="EMBL" id="SPZ91893.1"/>
    </source>
</evidence>
<dbReference type="Gene3D" id="3.40.30.10">
    <property type="entry name" value="Glutaredoxin"/>
    <property type="match status" value="1"/>
</dbReference>
<dbReference type="InterPro" id="IPR006660">
    <property type="entry name" value="Arsenate_reductase-like"/>
</dbReference>
<dbReference type="PANTHER" id="PTHR30041">
    <property type="entry name" value="ARSENATE REDUCTASE"/>
    <property type="match status" value="1"/>
</dbReference>
<sequence length="115" mass="13394">MLQVYGIKNCNTVKKALTWLEDNNIPFQFHDFKKEGVSEDKLKEWETQVDWQALVNKKGTTWKKLSPETQEQVVDSNSANKVLQENTSMIKRPVIEYNKGILLGFNETEYVTNLK</sequence>
<organism evidence="3 4">
    <name type="scientific">Sphingobacterium multivorum</name>
    <dbReference type="NCBI Taxonomy" id="28454"/>
    <lineage>
        <taxon>Bacteria</taxon>
        <taxon>Pseudomonadati</taxon>
        <taxon>Bacteroidota</taxon>
        <taxon>Sphingobacteriia</taxon>
        <taxon>Sphingobacteriales</taxon>
        <taxon>Sphingobacteriaceae</taxon>
        <taxon>Sphingobacterium</taxon>
    </lineage>
</organism>
<comment type="similarity">
    <text evidence="1 2">Belongs to the ArsC family.</text>
</comment>
<dbReference type="EMBL" id="UAUU01000011">
    <property type="protein sequence ID" value="SPZ91893.1"/>
    <property type="molecule type" value="Genomic_DNA"/>
</dbReference>
<evidence type="ECO:0000313" key="4">
    <source>
        <dbReference type="Proteomes" id="UP000251241"/>
    </source>
</evidence>
<dbReference type="GeneID" id="97182280"/>
<dbReference type="Pfam" id="PF03960">
    <property type="entry name" value="ArsC"/>
    <property type="match status" value="1"/>
</dbReference>
<dbReference type="Proteomes" id="UP000251241">
    <property type="component" value="Unassembled WGS sequence"/>
</dbReference>
<evidence type="ECO:0000256" key="1">
    <source>
        <dbReference type="ARBA" id="ARBA00007198"/>
    </source>
</evidence>
<evidence type="ECO:0000256" key="2">
    <source>
        <dbReference type="PROSITE-ProRule" id="PRU01282"/>
    </source>
</evidence>
<dbReference type="CDD" id="cd03035">
    <property type="entry name" value="ArsC_Yffb"/>
    <property type="match status" value="1"/>
</dbReference>
<dbReference type="InterPro" id="IPR036249">
    <property type="entry name" value="Thioredoxin-like_sf"/>
</dbReference>
<dbReference type="RefSeq" id="WP_070566141.1">
    <property type="nucleotide sequence ID" value="NZ_CP068089.1"/>
</dbReference>
<proteinExistence type="inferred from homology"/>
<dbReference type="PROSITE" id="PS51353">
    <property type="entry name" value="ARSC"/>
    <property type="match status" value="1"/>
</dbReference>
<dbReference type="PANTHER" id="PTHR30041:SF8">
    <property type="entry name" value="PROTEIN YFFB"/>
    <property type="match status" value="1"/>
</dbReference>
<dbReference type="SUPFAM" id="SSF52833">
    <property type="entry name" value="Thioredoxin-like"/>
    <property type="match status" value="1"/>
</dbReference>
<gene>
    <name evidence="3" type="ORF">NCTC11343_03937</name>
</gene>
<name>A0A2X2JJI6_SPHMU</name>
<dbReference type="AlphaFoldDB" id="A0A2X2JJI6"/>
<dbReference type="InterPro" id="IPR006504">
    <property type="entry name" value="Tscrpt_reg_Spx/MgsR"/>
</dbReference>
<reference evidence="3 4" key="1">
    <citation type="submission" date="2018-06" db="EMBL/GenBank/DDBJ databases">
        <authorList>
            <consortium name="Pathogen Informatics"/>
            <person name="Doyle S."/>
        </authorList>
    </citation>
    <scope>NUCLEOTIDE SEQUENCE [LARGE SCALE GENOMIC DNA]</scope>
    <source>
        <strain evidence="3 4">NCTC11343</strain>
    </source>
</reference>
<dbReference type="NCBIfam" id="NF008107">
    <property type="entry name" value="PRK10853.1"/>
    <property type="match status" value="1"/>
</dbReference>